<accession>A0A1H0Z3P1</accession>
<dbReference type="EMBL" id="FNKP01000001">
    <property type="protein sequence ID" value="SDQ22085.1"/>
    <property type="molecule type" value="Genomic_DNA"/>
</dbReference>
<protein>
    <recommendedName>
        <fullName evidence="4">DUF4148 domain-containing protein</fullName>
    </recommendedName>
</protein>
<dbReference type="InterPro" id="IPR025421">
    <property type="entry name" value="DUF4148"/>
</dbReference>
<feature type="chain" id="PRO_5010238116" description="DUF4148 domain-containing protein" evidence="1">
    <location>
        <begin position="21"/>
        <end position="144"/>
    </location>
</feature>
<name>A0A1H0Z3P1_9BURK</name>
<dbReference type="Pfam" id="PF13663">
    <property type="entry name" value="DUF4148"/>
    <property type="match status" value="2"/>
</dbReference>
<dbReference type="RefSeq" id="WP_074762739.1">
    <property type="nucleotide sequence ID" value="NZ_FNKP01000001.1"/>
</dbReference>
<keyword evidence="3" id="KW-1185">Reference proteome</keyword>
<sequence>MRTASFALLFSAAIAAPAFASGYGPATSYRPEVASYTQPSGVTRAEVKADVVRARAAGELNQNPYAPISADSVSAAPGNGPKTRAEVKAELAQARANGELNVNPNAPAYVQELAVGGYSVPRAQARPRTVAAVAASNRVVTTQN</sequence>
<dbReference type="OrthoDB" id="9132159at2"/>
<evidence type="ECO:0000313" key="3">
    <source>
        <dbReference type="Proteomes" id="UP000183487"/>
    </source>
</evidence>
<evidence type="ECO:0000256" key="1">
    <source>
        <dbReference type="SAM" id="SignalP"/>
    </source>
</evidence>
<dbReference type="Proteomes" id="UP000183487">
    <property type="component" value="Unassembled WGS sequence"/>
</dbReference>
<dbReference type="AlphaFoldDB" id="A0A1H0Z3P1"/>
<feature type="signal peptide" evidence="1">
    <location>
        <begin position="1"/>
        <end position="20"/>
    </location>
</feature>
<proteinExistence type="predicted"/>
<evidence type="ECO:0000313" key="2">
    <source>
        <dbReference type="EMBL" id="SDQ22085.1"/>
    </source>
</evidence>
<gene>
    <name evidence="2" type="ORF">SAMN05443245_0434</name>
</gene>
<keyword evidence="1" id="KW-0732">Signal</keyword>
<reference evidence="3" key="1">
    <citation type="submission" date="2016-10" db="EMBL/GenBank/DDBJ databases">
        <authorList>
            <person name="Varghese N."/>
        </authorList>
    </citation>
    <scope>NUCLEOTIDE SEQUENCE [LARGE SCALE GENOMIC DNA]</scope>
    <source>
        <strain evidence="3">GAS106B</strain>
    </source>
</reference>
<evidence type="ECO:0008006" key="4">
    <source>
        <dbReference type="Google" id="ProtNLM"/>
    </source>
</evidence>
<organism evidence="2 3">
    <name type="scientific">Paraburkholderia fungorum</name>
    <dbReference type="NCBI Taxonomy" id="134537"/>
    <lineage>
        <taxon>Bacteria</taxon>
        <taxon>Pseudomonadati</taxon>
        <taxon>Pseudomonadota</taxon>
        <taxon>Betaproteobacteria</taxon>
        <taxon>Burkholderiales</taxon>
        <taxon>Burkholderiaceae</taxon>
        <taxon>Paraburkholderia</taxon>
    </lineage>
</organism>